<protein>
    <submittedName>
        <fullName evidence="1">Uncharacterized protein</fullName>
    </submittedName>
</protein>
<sequence length="195" mass="22493">MDMDVEHQALQDFVICLGELKRSKSAIVTDIDNEIWIEQITRYLHHVLDAQNRDEIYGFLTNLDSIRFYRVENECRRSLWILLDERYICTVFHPRLKRFDAEPHEKDLAFDLVKQKLLARTSISRITTDTTSKAVTTNVSIINDSTVLVNPNNLLACCFDKPRAIVSSVTATVKELDDCMELIVPGEESDDILLF</sequence>
<reference evidence="1" key="1">
    <citation type="submission" date="2021-02" db="EMBL/GenBank/DDBJ databases">
        <authorList>
            <person name="Nowell W R."/>
        </authorList>
    </citation>
    <scope>NUCLEOTIDE SEQUENCE</scope>
</reference>
<organism evidence="1 2">
    <name type="scientific">Rotaria socialis</name>
    <dbReference type="NCBI Taxonomy" id="392032"/>
    <lineage>
        <taxon>Eukaryota</taxon>
        <taxon>Metazoa</taxon>
        <taxon>Spiralia</taxon>
        <taxon>Gnathifera</taxon>
        <taxon>Rotifera</taxon>
        <taxon>Eurotatoria</taxon>
        <taxon>Bdelloidea</taxon>
        <taxon>Philodinida</taxon>
        <taxon>Philodinidae</taxon>
        <taxon>Rotaria</taxon>
    </lineage>
</organism>
<dbReference type="EMBL" id="CAJOBQ010001455">
    <property type="protein sequence ID" value="CAF4488926.1"/>
    <property type="molecule type" value="Genomic_DNA"/>
</dbReference>
<evidence type="ECO:0000313" key="1">
    <source>
        <dbReference type="EMBL" id="CAF4488926.1"/>
    </source>
</evidence>
<accession>A0A820UQP3</accession>
<dbReference type="Proteomes" id="UP000663862">
    <property type="component" value="Unassembled WGS sequence"/>
</dbReference>
<dbReference type="AlphaFoldDB" id="A0A820UQP3"/>
<evidence type="ECO:0000313" key="2">
    <source>
        <dbReference type="Proteomes" id="UP000663862"/>
    </source>
</evidence>
<name>A0A820UQP3_9BILA</name>
<proteinExistence type="predicted"/>
<gene>
    <name evidence="1" type="ORF">TSG867_LOCUS20153</name>
</gene>
<comment type="caution">
    <text evidence="1">The sequence shown here is derived from an EMBL/GenBank/DDBJ whole genome shotgun (WGS) entry which is preliminary data.</text>
</comment>